<keyword evidence="2" id="KW-0472">Membrane</keyword>
<feature type="transmembrane region" description="Helical" evidence="2">
    <location>
        <begin position="54"/>
        <end position="75"/>
    </location>
</feature>
<dbReference type="Proteomes" id="UP000693970">
    <property type="component" value="Unassembled WGS sequence"/>
</dbReference>
<evidence type="ECO:0000256" key="2">
    <source>
        <dbReference type="SAM" id="Phobius"/>
    </source>
</evidence>
<feature type="transmembrane region" description="Helical" evidence="2">
    <location>
        <begin position="81"/>
        <end position="99"/>
    </location>
</feature>
<organism evidence="3 4">
    <name type="scientific">Nitzschia inconspicua</name>
    <dbReference type="NCBI Taxonomy" id="303405"/>
    <lineage>
        <taxon>Eukaryota</taxon>
        <taxon>Sar</taxon>
        <taxon>Stramenopiles</taxon>
        <taxon>Ochrophyta</taxon>
        <taxon>Bacillariophyta</taxon>
        <taxon>Bacillariophyceae</taxon>
        <taxon>Bacillariophycidae</taxon>
        <taxon>Bacillariales</taxon>
        <taxon>Bacillariaceae</taxon>
        <taxon>Nitzschia</taxon>
    </lineage>
</organism>
<dbReference type="EMBL" id="JAGRRH010000016">
    <property type="protein sequence ID" value="KAG7355271.1"/>
    <property type="molecule type" value="Genomic_DNA"/>
</dbReference>
<evidence type="ECO:0000313" key="3">
    <source>
        <dbReference type="EMBL" id="KAG7355271.1"/>
    </source>
</evidence>
<sequence length="225" mass="25412">MASVRINIVKTDFVKPRYGIDRTMPAMLPMGEDEWKLFCERVDRIICPLNESKFETFALTLVFFLWLTPPATAMFIIQGPLFLVIFIPLTLMICLCSWVHHSKTKRRSVCQLGKLCEETSRANDEISFHFRDGVIQGSESTDSGPCFIEARIRTIDVIVVASDNTTHALDSKTSEQFPDVGHSGTDVPFAQAIKVDEEETPARYLQADDQDVEKDMESASSLTRQ</sequence>
<feature type="region of interest" description="Disordered" evidence="1">
    <location>
        <begin position="198"/>
        <end position="225"/>
    </location>
</feature>
<accession>A0A9K3PQ91</accession>
<keyword evidence="2" id="KW-1133">Transmembrane helix</keyword>
<comment type="caution">
    <text evidence="3">The sequence shown here is derived from an EMBL/GenBank/DDBJ whole genome shotgun (WGS) entry which is preliminary data.</text>
</comment>
<proteinExistence type="predicted"/>
<keyword evidence="4" id="KW-1185">Reference proteome</keyword>
<evidence type="ECO:0000256" key="1">
    <source>
        <dbReference type="SAM" id="MobiDB-lite"/>
    </source>
</evidence>
<evidence type="ECO:0000313" key="4">
    <source>
        <dbReference type="Proteomes" id="UP000693970"/>
    </source>
</evidence>
<name>A0A9K3PQ91_9STRA</name>
<keyword evidence="2" id="KW-0812">Transmembrane</keyword>
<dbReference type="AlphaFoldDB" id="A0A9K3PQ91"/>
<gene>
    <name evidence="3" type="ORF">IV203_004627</name>
</gene>
<reference evidence="3" key="1">
    <citation type="journal article" date="2021" name="Sci. Rep.">
        <title>Diploid genomic architecture of Nitzschia inconspicua, an elite biomass production diatom.</title>
        <authorList>
            <person name="Oliver A."/>
            <person name="Podell S."/>
            <person name="Pinowska A."/>
            <person name="Traller J.C."/>
            <person name="Smith S.R."/>
            <person name="McClure R."/>
            <person name="Beliaev A."/>
            <person name="Bohutskyi P."/>
            <person name="Hill E.A."/>
            <person name="Rabines A."/>
            <person name="Zheng H."/>
            <person name="Allen L.Z."/>
            <person name="Kuo A."/>
            <person name="Grigoriev I.V."/>
            <person name="Allen A.E."/>
            <person name="Hazlebeck D."/>
            <person name="Allen E.E."/>
        </authorList>
    </citation>
    <scope>NUCLEOTIDE SEQUENCE</scope>
    <source>
        <strain evidence="3">Hildebrandi</strain>
    </source>
</reference>
<protein>
    <submittedName>
        <fullName evidence="3">Uncharacterized protein</fullName>
    </submittedName>
</protein>
<reference evidence="3" key="2">
    <citation type="submission" date="2021-04" db="EMBL/GenBank/DDBJ databases">
        <authorList>
            <person name="Podell S."/>
        </authorList>
    </citation>
    <scope>NUCLEOTIDE SEQUENCE</scope>
    <source>
        <strain evidence="3">Hildebrandi</strain>
    </source>
</reference>